<organism evidence="5 6">
    <name type="scientific">Spirochaeta lutea</name>
    <dbReference type="NCBI Taxonomy" id="1480694"/>
    <lineage>
        <taxon>Bacteria</taxon>
        <taxon>Pseudomonadati</taxon>
        <taxon>Spirochaetota</taxon>
        <taxon>Spirochaetia</taxon>
        <taxon>Spirochaetales</taxon>
        <taxon>Spirochaetaceae</taxon>
        <taxon>Spirochaeta</taxon>
    </lineage>
</organism>
<evidence type="ECO:0000259" key="4">
    <source>
        <dbReference type="PROSITE" id="PS50801"/>
    </source>
</evidence>
<dbReference type="PROSITE" id="PS50801">
    <property type="entry name" value="STAS"/>
    <property type="match status" value="1"/>
</dbReference>
<keyword evidence="3" id="KW-0472">Membrane</keyword>
<keyword evidence="3" id="KW-1133">Transmembrane helix</keyword>
<accession>A0A098QWE0</accession>
<keyword evidence="6" id="KW-1185">Reference proteome</keyword>
<reference evidence="5 6" key="1">
    <citation type="submission" date="2014-05" db="EMBL/GenBank/DDBJ databases">
        <title>De novo Genome Sequence of Spirocheata sp.</title>
        <authorList>
            <person name="Shivani Y."/>
            <person name="Subhash Y."/>
            <person name="Tushar L."/>
            <person name="Sasikala C."/>
            <person name="Ramana C.V."/>
        </authorList>
    </citation>
    <scope>NUCLEOTIDE SEQUENCE [LARGE SCALE GENOMIC DNA]</scope>
    <source>
        <strain evidence="5 6">JC230</strain>
    </source>
</reference>
<keyword evidence="3" id="KW-0812">Transmembrane</keyword>
<dbReference type="EMBL" id="JNUP01000064">
    <property type="protein sequence ID" value="KGE71846.1"/>
    <property type="molecule type" value="Genomic_DNA"/>
</dbReference>
<dbReference type="PANTHER" id="PTHR33495">
    <property type="entry name" value="ANTI-SIGMA FACTOR ANTAGONIST TM_1081-RELATED-RELATED"/>
    <property type="match status" value="1"/>
</dbReference>
<dbReference type="NCBIfam" id="TIGR00377">
    <property type="entry name" value="ant_ant_sig"/>
    <property type="match status" value="1"/>
</dbReference>
<proteinExistence type="inferred from homology"/>
<dbReference type="RefSeq" id="WP_037547655.1">
    <property type="nucleotide sequence ID" value="NZ_JNUP01000064.1"/>
</dbReference>
<feature type="domain" description="STAS" evidence="4">
    <location>
        <begin position="1"/>
        <end position="110"/>
    </location>
</feature>
<dbReference type="SUPFAM" id="SSF52091">
    <property type="entry name" value="SpoIIaa-like"/>
    <property type="match status" value="1"/>
</dbReference>
<dbReference type="InterPro" id="IPR002645">
    <property type="entry name" value="STAS_dom"/>
</dbReference>
<evidence type="ECO:0000256" key="2">
    <source>
        <dbReference type="RuleBase" id="RU003749"/>
    </source>
</evidence>
<dbReference type="GO" id="GO:0043856">
    <property type="term" value="F:anti-sigma factor antagonist activity"/>
    <property type="evidence" value="ECO:0007669"/>
    <property type="project" value="InterPro"/>
</dbReference>
<dbReference type="STRING" id="1480694.DC28_08430"/>
<dbReference type="OrthoDB" id="9793697at2"/>
<evidence type="ECO:0000313" key="5">
    <source>
        <dbReference type="EMBL" id="KGE71846.1"/>
    </source>
</evidence>
<dbReference type="Pfam" id="PF01740">
    <property type="entry name" value="STAS"/>
    <property type="match status" value="1"/>
</dbReference>
<dbReference type="CDD" id="cd07043">
    <property type="entry name" value="STAS_anti-anti-sigma_factors"/>
    <property type="match status" value="1"/>
</dbReference>
<comment type="similarity">
    <text evidence="1 2">Belongs to the anti-sigma-factor antagonist family.</text>
</comment>
<gene>
    <name evidence="5" type="ORF">DC28_08430</name>
</gene>
<dbReference type="InterPro" id="IPR036513">
    <property type="entry name" value="STAS_dom_sf"/>
</dbReference>
<dbReference type="eggNOG" id="COG1366">
    <property type="taxonomic scope" value="Bacteria"/>
</dbReference>
<comment type="caution">
    <text evidence="5">The sequence shown here is derived from an EMBL/GenBank/DDBJ whole genome shotgun (WGS) entry which is preliminary data.</text>
</comment>
<dbReference type="InterPro" id="IPR003658">
    <property type="entry name" value="Anti-sigma_ant"/>
</dbReference>
<dbReference type="PANTHER" id="PTHR33495:SF2">
    <property type="entry name" value="ANTI-SIGMA FACTOR ANTAGONIST TM_1081-RELATED"/>
    <property type="match status" value="1"/>
</dbReference>
<evidence type="ECO:0000313" key="6">
    <source>
        <dbReference type="Proteomes" id="UP000029692"/>
    </source>
</evidence>
<sequence length="113" mass="12781">MELSLRKADEIYIIDVTGELDLYNTSQLTELFQKLMERRVTRVVINMAAVSYLDSSGVGALITIYNQVQQKKIRFAISGVGGSALRVMELTRLTAYFPMKATWEEALESLRNS</sequence>
<dbReference type="AlphaFoldDB" id="A0A098QWE0"/>
<protein>
    <recommendedName>
        <fullName evidence="2">Anti-sigma factor antagonist</fullName>
    </recommendedName>
</protein>
<dbReference type="Proteomes" id="UP000029692">
    <property type="component" value="Unassembled WGS sequence"/>
</dbReference>
<evidence type="ECO:0000256" key="1">
    <source>
        <dbReference type="ARBA" id="ARBA00009013"/>
    </source>
</evidence>
<evidence type="ECO:0000256" key="3">
    <source>
        <dbReference type="SAM" id="Phobius"/>
    </source>
</evidence>
<feature type="transmembrane region" description="Helical" evidence="3">
    <location>
        <begin position="43"/>
        <end position="65"/>
    </location>
</feature>
<name>A0A098QWE0_9SPIO</name>
<dbReference type="Gene3D" id="3.30.750.24">
    <property type="entry name" value="STAS domain"/>
    <property type="match status" value="1"/>
</dbReference>